<dbReference type="InterPro" id="IPR002110">
    <property type="entry name" value="Ankyrin_rpt"/>
</dbReference>
<dbReference type="PANTHER" id="PTHR24173:SF74">
    <property type="entry name" value="ANKYRIN REPEAT DOMAIN-CONTAINING PROTEIN 16"/>
    <property type="match status" value="1"/>
</dbReference>
<dbReference type="Proteomes" id="UP001224775">
    <property type="component" value="Unassembled WGS sequence"/>
</dbReference>
<keyword evidence="1" id="KW-0677">Repeat</keyword>
<protein>
    <submittedName>
        <fullName evidence="4">Uncharacterized protein</fullName>
    </submittedName>
</protein>
<dbReference type="InterPro" id="IPR036770">
    <property type="entry name" value="Ankyrin_rpt-contain_sf"/>
</dbReference>
<dbReference type="Pfam" id="PF12796">
    <property type="entry name" value="Ank_2"/>
    <property type="match status" value="1"/>
</dbReference>
<reference evidence="4" key="1">
    <citation type="submission" date="2023-06" db="EMBL/GenBank/DDBJ databases">
        <title>Survivors Of The Sea: Transcriptome response of Skeletonema marinoi to long-term dormancy.</title>
        <authorList>
            <person name="Pinder M.I.M."/>
            <person name="Kourtchenko O."/>
            <person name="Robertson E.K."/>
            <person name="Larsson T."/>
            <person name="Maumus F."/>
            <person name="Osuna-Cruz C.M."/>
            <person name="Vancaester E."/>
            <person name="Stenow R."/>
            <person name="Vandepoele K."/>
            <person name="Ploug H."/>
            <person name="Bruchert V."/>
            <person name="Godhe A."/>
            <person name="Topel M."/>
        </authorList>
    </citation>
    <scope>NUCLEOTIDE SEQUENCE</scope>
    <source>
        <strain evidence="4">R05AC</strain>
    </source>
</reference>
<comment type="caution">
    <text evidence="4">The sequence shown here is derived from an EMBL/GenBank/DDBJ whole genome shotgun (WGS) entry which is preliminary data.</text>
</comment>
<feature type="region of interest" description="Disordered" evidence="3">
    <location>
        <begin position="435"/>
        <end position="470"/>
    </location>
</feature>
<evidence type="ECO:0000256" key="2">
    <source>
        <dbReference type="ARBA" id="ARBA00023043"/>
    </source>
</evidence>
<organism evidence="4 5">
    <name type="scientific">Skeletonema marinoi</name>
    <dbReference type="NCBI Taxonomy" id="267567"/>
    <lineage>
        <taxon>Eukaryota</taxon>
        <taxon>Sar</taxon>
        <taxon>Stramenopiles</taxon>
        <taxon>Ochrophyta</taxon>
        <taxon>Bacillariophyta</taxon>
        <taxon>Coscinodiscophyceae</taxon>
        <taxon>Thalassiosirophycidae</taxon>
        <taxon>Thalassiosirales</taxon>
        <taxon>Skeletonemataceae</taxon>
        <taxon>Skeletonema</taxon>
        <taxon>Skeletonema marinoi-dohrnii complex</taxon>
    </lineage>
</organism>
<dbReference type="SMART" id="SM00248">
    <property type="entry name" value="ANK"/>
    <property type="match status" value="2"/>
</dbReference>
<dbReference type="PANTHER" id="PTHR24173">
    <property type="entry name" value="ANKYRIN REPEAT CONTAINING"/>
    <property type="match status" value="1"/>
</dbReference>
<keyword evidence="5" id="KW-1185">Reference proteome</keyword>
<name>A0AAD8Y254_9STRA</name>
<evidence type="ECO:0000256" key="3">
    <source>
        <dbReference type="SAM" id="MobiDB-lite"/>
    </source>
</evidence>
<evidence type="ECO:0000313" key="5">
    <source>
        <dbReference type="Proteomes" id="UP001224775"/>
    </source>
</evidence>
<proteinExistence type="predicted"/>
<keyword evidence="2" id="KW-0040">ANK repeat</keyword>
<evidence type="ECO:0000313" key="4">
    <source>
        <dbReference type="EMBL" id="KAK1737461.1"/>
    </source>
</evidence>
<dbReference type="AlphaFoldDB" id="A0AAD8Y254"/>
<dbReference type="EMBL" id="JATAAI010000025">
    <property type="protein sequence ID" value="KAK1737461.1"/>
    <property type="molecule type" value="Genomic_DNA"/>
</dbReference>
<gene>
    <name evidence="4" type="ORF">QTG54_011747</name>
</gene>
<accession>A0AAD8Y254</accession>
<sequence length="470" mass="51722">MSRMTGDSIILSISNDDDDAEDLGQYAKFGRPLTTYNIKIYLKTDNNNNGRKNEVGGITGVSVNRQAIGDHGFFQEFDEHSGELEWVGCSLLENKQGRTRLKSLRDAGDDPEFDFFLIESFWIDQDQEDACDLATCALRKFIHSDVIKGNLRFGAWCVSSVAYALHEVDSSSESSGKRKRGDGLSYDEAIPFLRNGFFQDTALLQENPDNGRILVGGVEHFEQALKSEAIVMPALKALRGHIGGKKPTGKDAEILSRVGQLVNENDQLAFMESTAQLSSVMIGNAVYQPPTDNTTAQQLQSLRRDLDKLVRAGGSIARSTALHVACEKNSIKVVKLLLELDSRSVSVKDCMGRTPLMIAAINACGRKSINGINETRVIDHLLNAGARKNDADNVGLTAYGHFKKRLMINSVHYQYRATLTDLEHKLYPDGGPTMVDFSQGRGGTSGIVDYGPEDEEERRLLGGSEDDGDY</sequence>
<dbReference type="Gene3D" id="1.25.40.20">
    <property type="entry name" value="Ankyrin repeat-containing domain"/>
    <property type="match status" value="1"/>
</dbReference>
<dbReference type="SUPFAM" id="SSF48403">
    <property type="entry name" value="Ankyrin repeat"/>
    <property type="match status" value="1"/>
</dbReference>
<evidence type="ECO:0000256" key="1">
    <source>
        <dbReference type="ARBA" id="ARBA00022737"/>
    </source>
</evidence>